<dbReference type="Gene3D" id="3.40.50.720">
    <property type="entry name" value="NAD(P)-binding Rossmann-like Domain"/>
    <property type="match status" value="1"/>
</dbReference>
<dbReference type="PRINTS" id="PR00081">
    <property type="entry name" value="GDHRDH"/>
</dbReference>
<dbReference type="PRINTS" id="PR00080">
    <property type="entry name" value="SDRFAMILY"/>
</dbReference>
<evidence type="ECO:0000256" key="2">
    <source>
        <dbReference type="ARBA" id="ARBA00022857"/>
    </source>
</evidence>
<evidence type="ECO:0000256" key="3">
    <source>
        <dbReference type="ARBA" id="ARBA00023002"/>
    </source>
</evidence>
<accession>A0A0B7KL68</accession>
<comment type="similarity">
    <text evidence="1">Belongs to the short-chain dehydrogenases/reductases (SDR) family.</text>
</comment>
<organism evidence="4">
    <name type="scientific">Bionectria ochroleuca</name>
    <name type="common">Gliocladium roseum</name>
    <dbReference type="NCBI Taxonomy" id="29856"/>
    <lineage>
        <taxon>Eukaryota</taxon>
        <taxon>Fungi</taxon>
        <taxon>Dikarya</taxon>
        <taxon>Ascomycota</taxon>
        <taxon>Pezizomycotina</taxon>
        <taxon>Sordariomycetes</taxon>
        <taxon>Hypocreomycetidae</taxon>
        <taxon>Hypocreales</taxon>
        <taxon>Bionectriaceae</taxon>
        <taxon>Clonostachys</taxon>
    </lineage>
</organism>
<dbReference type="GO" id="GO:0016491">
    <property type="term" value="F:oxidoreductase activity"/>
    <property type="evidence" value="ECO:0007669"/>
    <property type="project" value="UniProtKB-KW"/>
</dbReference>
<dbReference type="Pfam" id="PF13561">
    <property type="entry name" value="adh_short_C2"/>
    <property type="match status" value="1"/>
</dbReference>
<proteinExistence type="inferred from homology"/>
<evidence type="ECO:0008006" key="5">
    <source>
        <dbReference type="Google" id="ProtNLM"/>
    </source>
</evidence>
<dbReference type="InterPro" id="IPR020904">
    <property type="entry name" value="Sc_DH/Rdtase_CS"/>
</dbReference>
<dbReference type="SUPFAM" id="SSF51735">
    <property type="entry name" value="NAD(P)-binding Rossmann-fold domains"/>
    <property type="match status" value="1"/>
</dbReference>
<dbReference type="CDD" id="cd05233">
    <property type="entry name" value="SDR_c"/>
    <property type="match status" value="1"/>
</dbReference>
<keyword evidence="3" id="KW-0560">Oxidoreductase</keyword>
<name>A0A0B7KL68_BIOOC</name>
<dbReference type="PROSITE" id="PS00061">
    <property type="entry name" value="ADH_SHORT"/>
    <property type="match status" value="1"/>
</dbReference>
<dbReference type="NCBIfam" id="NF005559">
    <property type="entry name" value="PRK07231.1"/>
    <property type="match status" value="1"/>
</dbReference>
<dbReference type="EMBL" id="CDPU01000054">
    <property type="protein sequence ID" value="CEO55585.1"/>
    <property type="molecule type" value="Genomic_DNA"/>
</dbReference>
<protein>
    <recommendedName>
        <fullName evidence="5">Glucose 1-dehydrogenase</fullName>
    </recommendedName>
</protein>
<dbReference type="PANTHER" id="PTHR24321">
    <property type="entry name" value="DEHYDROGENASES, SHORT CHAIN"/>
    <property type="match status" value="1"/>
</dbReference>
<dbReference type="FunFam" id="3.40.50.720:FF:000084">
    <property type="entry name" value="Short-chain dehydrogenase reductase"/>
    <property type="match status" value="1"/>
</dbReference>
<dbReference type="PANTHER" id="PTHR24321:SF8">
    <property type="entry name" value="ESTRADIOL 17-BETA-DEHYDROGENASE 8-RELATED"/>
    <property type="match status" value="1"/>
</dbReference>
<dbReference type="AlphaFoldDB" id="A0A0B7KL68"/>
<reference evidence="4" key="1">
    <citation type="submission" date="2015-01" db="EMBL/GenBank/DDBJ databases">
        <authorList>
            <person name="Durling Mikael"/>
        </authorList>
    </citation>
    <scope>NUCLEOTIDE SEQUENCE</scope>
</reference>
<gene>
    <name evidence="4" type="ORF">BN869_000011643_1</name>
</gene>
<sequence>MPPQIPEFEVFRVLPGKVALITGGAQGIGKATASAFLKAGAKVVICDIQEEKGEEVAKELSALGEILFYKADISVEDEVAKLVQFVVEKFGQLDCAINNAALTPDSTPFEKMDVAYFNKLVGINLTGTALCIKYELQQFIKQGNGGTIVNLASGAAYKPEPNMPAYVSTKHAIVGLTKQACLEGGPHGIRANALAPGAIYTAMIEDVLKAFGTTEEQFAPQISYLNRFGLPHEVAQAALWLSSPQSSYVTGMTMPIDGGFSVK</sequence>
<dbReference type="InterPro" id="IPR002347">
    <property type="entry name" value="SDR_fam"/>
</dbReference>
<evidence type="ECO:0000256" key="1">
    <source>
        <dbReference type="ARBA" id="ARBA00006484"/>
    </source>
</evidence>
<dbReference type="InterPro" id="IPR036291">
    <property type="entry name" value="NAD(P)-bd_dom_sf"/>
</dbReference>
<keyword evidence="2" id="KW-0521">NADP</keyword>
<evidence type="ECO:0000313" key="4">
    <source>
        <dbReference type="EMBL" id="CEO55585.1"/>
    </source>
</evidence>